<reference evidence="2 3" key="1">
    <citation type="journal article" date="2016" name="Nat. Commun.">
        <title>Thousands of microbial genomes shed light on interconnected biogeochemical processes in an aquifer system.</title>
        <authorList>
            <person name="Anantharaman K."/>
            <person name="Brown C.T."/>
            <person name="Hug L.A."/>
            <person name="Sharon I."/>
            <person name="Castelle C.J."/>
            <person name="Probst A.J."/>
            <person name="Thomas B.C."/>
            <person name="Singh A."/>
            <person name="Wilkins M.J."/>
            <person name="Karaoz U."/>
            <person name="Brodie E.L."/>
            <person name="Williams K.H."/>
            <person name="Hubbard S.S."/>
            <person name="Banfield J.F."/>
        </authorList>
    </citation>
    <scope>NUCLEOTIDE SEQUENCE [LARGE SCALE GENOMIC DNA]</scope>
</reference>
<evidence type="ECO:0000313" key="3">
    <source>
        <dbReference type="Proteomes" id="UP000179270"/>
    </source>
</evidence>
<name>A0A1F7IHI3_9BACT</name>
<feature type="compositionally biased region" description="Polar residues" evidence="1">
    <location>
        <begin position="92"/>
        <end position="101"/>
    </location>
</feature>
<feature type="region of interest" description="Disordered" evidence="1">
    <location>
        <begin position="92"/>
        <end position="111"/>
    </location>
</feature>
<organism evidence="2 3">
    <name type="scientific">Candidatus Roizmanbacteria bacterium RIFCSPLOWO2_01_FULL_35_13</name>
    <dbReference type="NCBI Taxonomy" id="1802055"/>
    <lineage>
        <taxon>Bacteria</taxon>
        <taxon>Candidatus Roizmaniibacteriota</taxon>
    </lineage>
</organism>
<evidence type="ECO:0000313" key="2">
    <source>
        <dbReference type="EMBL" id="OGK42830.1"/>
    </source>
</evidence>
<gene>
    <name evidence="2" type="ORF">A3A74_01325</name>
</gene>
<sequence length="501" mass="56630">MVLAGETGSINSNPSLDTTPCAVWQGLLVTAEEKNRKKEKGSPEIRFSITELFGSVLSQTETKKFSSTVLDHIFKIQRLKIKSEHGFKITSRGTHLNTLPSKNRERQKKRNNTGITKMIEVVNNAIPELFSALQLSPTVFRHNADIDIEVESPEELNSVVSLVEKNPYLKKRVARPYLTQFTIPGMSGIFINVINLYELARRGNEISLFDHLVRDFDFYEGRQDRRFAVSKKMDVKAELKKDDTGKTTASLSSENAEILINHTEPDMALVDEYIPVGQQLSTLARQNRYWGCALSSEQAQLTIKHEHNITEPLSAINARLSYEGQIDKMGYENIRPVTDNFDRITFISSNLVLMLLNPEFFALALKTRSYAFAASRYFQVRDLNPNEVSALSTAIRNKNIDDIVQVLDQLGLVAKNPGFSSLNKLASDIVKKTGLSKKELNLKLKKAFEVSGISFTINDIESLIKILILFDQWNPVTEEPNTINGEMLLLKKSGTFLYRDY</sequence>
<accession>A0A1F7IHI3</accession>
<proteinExistence type="predicted"/>
<dbReference type="AlphaFoldDB" id="A0A1F7IHI3"/>
<dbReference type="STRING" id="1802055.A3A74_01325"/>
<protein>
    <submittedName>
        <fullName evidence="2">Uncharacterized protein</fullName>
    </submittedName>
</protein>
<dbReference type="EMBL" id="MGAF01000004">
    <property type="protein sequence ID" value="OGK42830.1"/>
    <property type="molecule type" value="Genomic_DNA"/>
</dbReference>
<comment type="caution">
    <text evidence="2">The sequence shown here is derived from an EMBL/GenBank/DDBJ whole genome shotgun (WGS) entry which is preliminary data.</text>
</comment>
<dbReference type="Proteomes" id="UP000179270">
    <property type="component" value="Unassembled WGS sequence"/>
</dbReference>
<evidence type="ECO:0000256" key="1">
    <source>
        <dbReference type="SAM" id="MobiDB-lite"/>
    </source>
</evidence>